<dbReference type="OrthoDB" id="10435533at2759"/>
<sequence length="131" mass="15214">TEVIDACHEKVDYWKPHEILNVWSANIFPPNYSFRNVCSCDECSTMIDELNDFAESTRSLECNARALHKFRILLKEESEEFDLHLKKISYETNKLKSEKADEKDPSCVAECIRFDIGSRRSSIISLLEFGM</sequence>
<dbReference type="Proteomes" id="UP000325081">
    <property type="component" value="Unassembled WGS sequence"/>
</dbReference>
<accession>A0A5A7PXR5</accession>
<name>A0A5A7PXR5_STRAF</name>
<dbReference type="AlphaFoldDB" id="A0A5A7PXR5"/>
<keyword evidence="2" id="KW-1185">Reference proteome</keyword>
<dbReference type="EMBL" id="BKCP01005405">
    <property type="protein sequence ID" value="GER37659.1"/>
    <property type="molecule type" value="Genomic_DNA"/>
</dbReference>
<organism evidence="1 2">
    <name type="scientific">Striga asiatica</name>
    <name type="common">Asiatic witchweed</name>
    <name type="synonym">Buchnera asiatica</name>
    <dbReference type="NCBI Taxonomy" id="4170"/>
    <lineage>
        <taxon>Eukaryota</taxon>
        <taxon>Viridiplantae</taxon>
        <taxon>Streptophyta</taxon>
        <taxon>Embryophyta</taxon>
        <taxon>Tracheophyta</taxon>
        <taxon>Spermatophyta</taxon>
        <taxon>Magnoliopsida</taxon>
        <taxon>eudicotyledons</taxon>
        <taxon>Gunneridae</taxon>
        <taxon>Pentapetalae</taxon>
        <taxon>asterids</taxon>
        <taxon>lamiids</taxon>
        <taxon>Lamiales</taxon>
        <taxon>Orobanchaceae</taxon>
        <taxon>Buchnereae</taxon>
        <taxon>Striga</taxon>
    </lineage>
</organism>
<comment type="caution">
    <text evidence="1">The sequence shown here is derived from an EMBL/GenBank/DDBJ whole genome shotgun (WGS) entry which is preliminary data.</text>
</comment>
<proteinExistence type="predicted"/>
<feature type="non-terminal residue" evidence="1">
    <location>
        <position position="1"/>
    </location>
</feature>
<protein>
    <submittedName>
        <fullName evidence="1">Linker for activation of T-cells family member 2</fullName>
    </submittedName>
</protein>
<gene>
    <name evidence="1" type="ORF">STAS_14078</name>
</gene>
<reference evidence="2" key="1">
    <citation type="journal article" date="2019" name="Curr. Biol.">
        <title>Genome Sequence of Striga asiatica Provides Insight into the Evolution of Plant Parasitism.</title>
        <authorList>
            <person name="Yoshida S."/>
            <person name="Kim S."/>
            <person name="Wafula E.K."/>
            <person name="Tanskanen J."/>
            <person name="Kim Y.M."/>
            <person name="Honaas L."/>
            <person name="Yang Z."/>
            <person name="Spallek T."/>
            <person name="Conn C.E."/>
            <person name="Ichihashi Y."/>
            <person name="Cheong K."/>
            <person name="Cui S."/>
            <person name="Der J.P."/>
            <person name="Gundlach H."/>
            <person name="Jiao Y."/>
            <person name="Hori C."/>
            <person name="Ishida J.K."/>
            <person name="Kasahara H."/>
            <person name="Kiba T."/>
            <person name="Kim M.S."/>
            <person name="Koo N."/>
            <person name="Laohavisit A."/>
            <person name="Lee Y.H."/>
            <person name="Lumba S."/>
            <person name="McCourt P."/>
            <person name="Mortimer J.C."/>
            <person name="Mutuku J.M."/>
            <person name="Nomura T."/>
            <person name="Sasaki-Sekimoto Y."/>
            <person name="Seto Y."/>
            <person name="Wang Y."/>
            <person name="Wakatake T."/>
            <person name="Sakakibara H."/>
            <person name="Demura T."/>
            <person name="Yamaguchi S."/>
            <person name="Yoneyama K."/>
            <person name="Manabe R.I."/>
            <person name="Nelson D.C."/>
            <person name="Schulman A.H."/>
            <person name="Timko M.P."/>
            <person name="dePamphilis C.W."/>
            <person name="Choi D."/>
            <person name="Shirasu K."/>
        </authorList>
    </citation>
    <scope>NUCLEOTIDE SEQUENCE [LARGE SCALE GENOMIC DNA]</scope>
    <source>
        <strain evidence="2">cv. UVA1</strain>
    </source>
</reference>
<evidence type="ECO:0000313" key="2">
    <source>
        <dbReference type="Proteomes" id="UP000325081"/>
    </source>
</evidence>
<evidence type="ECO:0000313" key="1">
    <source>
        <dbReference type="EMBL" id="GER37659.1"/>
    </source>
</evidence>